<name>A0A7C4LMX7_9PLAN</name>
<feature type="domain" description="Calcium/calmodulin-dependent protein kinase II association-domain" evidence="1">
    <location>
        <begin position="5"/>
        <end position="128"/>
    </location>
</feature>
<dbReference type="Gene3D" id="3.10.450.50">
    <property type="match status" value="1"/>
</dbReference>
<dbReference type="SUPFAM" id="SSF54427">
    <property type="entry name" value="NTF2-like"/>
    <property type="match status" value="1"/>
</dbReference>
<comment type="caution">
    <text evidence="2">The sequence shown here is derived from an EMBL/GenBank/DDBJ whole genome shotgun (WGS) entry which is preliminary data.</text>
</comment>
<dbReference type="GO" id="GO:0005516">
    <property type="term" value="F:calmodulin binding"/>
    <property type="evidence" value="ECO:0007669"/>
    <property type="project" value="InterPro"/>
</dbReference>
<organism evidence="2">
    <name type="scientific">Schlesneria paludicola</name>
    <dbReference type="NCBI Taxonomy" id="360056"/>
    <lineage>
        <taxon>Bacteria</taxon>
        <taxon>Pseudomonadati</taxon>
        <taxon>Planctomycetota</taxon>
        <taxon>Planctomycetia</taxon>
        <taxon>Planctomycetales</taxon>
        <taxon>Planctomycetaceae</taxon>
        <taxon>Schlesneria</taxon>
    </lineage>
</organism>
<accession>A0A7C4LMX7</accession>
<evidence type="ECO:0000313" key="2">
    <source>
        <dbReference type="EMBL" id="HGT39599.1"/>
    </source>
</evidence>
<proteinExistence type="predicted"/>
<dbReference type="Pfam" id="PF08332">
    <property type="entry name" value="CaMKII_AD"/>
    <property type="match status" value="1"/>
</dbReference>
<dbReference type="EMBL" id="DSVQ01000012">
    <property type="protein sequence ID" value="HGT39599.1"/>
    <property type="molecule type" value="Genomic_DNA"/>
</dbReference>
<dbReference type="GO" id="GO:0004683">
    <property type="term" value="F:calcium/calmodulin-dependent protein kinase activity"/>
    <property type="evidence" value="ECO:0007669"/>
    <property type="project" value="InterPro"/>
</dbReference>
<sequence>MSATEDEIMQLSARLLRAIDTADWATYEDLCDPSLTCFEPEACGQLVAGLAFHKFYFDLAAGTLPACRQSTMASPQVRVLGDVAVVTYVRLVQKLDAAGNPVTAAAQETRVWQRQPAGWKHVHFHRSPV</sequence>
<reference evidence="2" key="1">
    <citation type="journal article" date="2020" name="mSystems">
        <title>Genome- and Community-Level Interaction Insights into Carbon Utilization and Element Cycling Functions of Hydrothermarchaeota in Hydrothermal Sediment.</title>
        <authorList>
            <person name="Zhou Z."/>
            <person name="Liu Y."/>
            <person name="Xu W."/>
            <person name="Pan J."/>
            <person name="Luo Z.H."/>
            <person name="Li M."/>
        </authorList>
    </citation>
    <scope>NUCLEOTIDE SEQUENCE [LARGE SCALE GENOMIC DNA]</scope>
    <source>
        <strain evidence="2">SpSt-508</strain>
    </source>
</reference>
<gene>
    <name evidence="2" type="ORF">ENS64_10105</name>
</gene>
<dbReference type="InterPro" id="IPR013543">
    <property type="entry name" value="Ca/CaM-dep_prot_kinase-assoc"/>
</dbReference>
<dbReference type="AlphaFoldDB" id="A0A7C4LMX7"/>
<dbReference type="InterPro" id="IPR032710">
    <property type="entry name" value="NTF2-like_dom_sf"/>
</dbReference>
<protein>
    <submittedName>
        <fullName evidence="2">DUF4440 domain-containing protein</fullName>
    </submittedName>
</protein>
<evidence type="ECO:0000259" key="1">
    <source>
        <dbReference type="Pfam" id="PF08332"/>
    </source>
</evidence>